<organism evidence="1 2">
    <name type="scientific">Corynebacterium hansenii</name>
    <dbReference type="NCBI Taxonomy" id="394964"/>
    <lineage>
        <taxon>Bacteria</taxon>
        <taxon>Bacillati</taxon>
        <taxon>Actinomycetota</taxon>
        <taxon>Actinomycetes</taxon>
        <taxon>Mycobacteriales</taxon>
        <taxon>Corynebacteriaceae</taxon>
        <taxon>Corynebacterium</taxon>
    </lineage>
</organism>
<evidence type="ECO:0000313" key="1">
    <source>
        <dbReference type="EMBL" id="MFC3848726.1"/>
    </source>
</evidence>
<accession>A0ABV7ZKQ8</accession>
<gene>
    <name evidence="1" type="ORF">ACFORJ_00885</name>
</gene>
<sequence length="239" mass="25669">MRELSEGTISDAVAAYRGCGPDEPFADGSDPDRLRHLSWDICRLHFAGAKLSGKRKQRERNGLHIAAYLAAQGLIQGASPLLTSSNAMVFESAADVLAAHAKKIAGLDVDAYAKRKKRGRLLDAHRELSDVLVPGADGTATAASRTLMGAFGCLPGFGASFARAMGDLAGGDVPNAAFATPNDASLAFLHRFWSAHRDEIDELARRITVVDVAKRRRTDIGIGRARVLEMFAERWAADL</sequence>
<proteinExistence type="predicted"/>
<protein>
    <submittedName>
        <fullName evidence="1">Uncharacterized protein</fullName>
    </submittedName>
</protein>
<reference evidence="2" key="1">
    <citation type="journal article" date="2019" name="Int. J. Syst. Evol. Microbiol.">
        <title>The Global Catalogue of Microorganisms (GCM) 10K type strain sequencing project: providing services to taxonomists for standard genome sequencing and annotation.</title>
        <authorList>
            <consortium name="The Broad Institute Genomics Platform"/>
            <consortium name="The Broad Institute Genome Sequencing Center for Infectious Disease"/>
            <person name="Wu L."/>
            <person name="Ma J."/>
        </authorList>
    </citation>
    <scope>NUCLEOTIDE SEQUENCE [LARGE SCALE GENOMIC DNA]</scope>
    <source>
        <strain evidence="2">CCUG 53252</strain>
    </source>
</reference>
<evidence type="ECO:0000313" key="2">
    <source>
        <dbReference type="Proteomes" id="UP001595751"/>
    </source>
</evidence>
<keyword evidence="2" id="KW-1185">Reference proteome</keyword>
<dbReference type="Proteomes" id="UP001595751">
    <property type="component" value="Unassembled WGS sequence"/>
</dbReference>
<comment type="caution">
    <text evidence="1">The sequence shown here is derived from an EMBL/GenBank/DDBJ whole genome shotgun (WGS) entry which is preliminary data.</text>
</comment>
<dbReference type="EMBL" id="JBHRZN010000001">
    <property type="protein sequence ID" value="MFC3848726.1"/>
    <property type="molecule type" value="Genomic_DNA"/>
</dbReference>
<dbReference type="RefSeq" id="WP_290292077.1">
    <property type="nucleotide sequence ID" value="NZ_CP047211.1"/>
</dbReference>
<name>A0ABV7ZKQ8_9CORY</name>